<comment type="caution">
    <text evidence="5">The sequence shown here is derived from an EMBL/GenBank/DDBJ whole genome shotgun (WGS) entry which is preliminary data.</text>
</comment>
<comment type="similarity">
    <text evidence="1">Belongs to the type-I restriction system S methylase family.</text>
</comment>
<name>A0ABS6YKV1_9ACTN</name>
<keyword evidence="5" id="KW-0255">Endonuclease</keyword>
<evidence type="ECO:0000256" key="2">
    <source>
        <dbReference type="ARBA" id="ARBA00022747"/>
    </source>
</evidence>
<evidence type="ECO:0000313" key="5">
    <source>
        <dbReference type="EMBL" id="MBW5422045.1"/>
    </source>
</evidence>
<dbReference type="Pfam" id="PF01420">
    <property type="entry name" value="Methylase_S"/>
    <property type="match status" value="1"/>
</dbReference>
<dbReference type="PANTHER" id="PTHR30408">
    <property type="entry name" value="TYPE-1 RESTRICTION ENZYME ECOKI SPECIFICITY PROTEIN"/>
    <property type="match status" value="1"/>
</dbReference>
<dbReference type="InterPro" id="IPR044946">
    <property type="entry name" value="Restrct_endonuc_typeI_TRD_sf"/>
</dbReference>
<dbReference type="RefSeq" id="WP_219688495.1">
    <property type="nucleotide sequence ID" value="NZ_WMBF01000081.1"/>
</dbReference>
<dbReference type="SUPFAM" id="SSF116734">
    <property type="entry name" value="DNA methylase specificity domain"/>
    <property type="match status" value="2"/>
</dbReference>
<evidence type="ECO:0000256" key="1">
    <source>
        <dbReference type="ARBA" id="ARBA00010923"/>
    </source>
</evidence>
<dbReference type="Gene3D" id="3.90.220.20">
    <property type="entry name" value="DNA methylase specificity domains"/>
    <property type="match status" value="2"/>
</dbReference>
<dbReference type="Proteomes" id="UP001197114">
    <property type="component" value="Unassembled WGS sequence"/>
</dbReference>
<reference evidence="5 6" key="1">
    <citation type="submission" date="2019-11" db="EMBL/GenBank/DDBJ databases">
        <authorList>
            <person name="Ay H."/>
        </authorList>
    </citation>
    <scope>NUCLEOTIDE SEQUENCE [LARGE SCALE GENOMIC DNA]</scope>
    <source>
        <strain evidence="5 6">BG9H</strain>
    </source>
</reference>
<accession>A0ABS6YKV1</accession>
<keyword evidence="5" id="KW-0540">Nuclease</keyword>
<dbReference type="GO" id="GO:0004519">
    <property type="term" value="F:endonuclease activity"/>
    <property type="evidence" value="ECO:0007669"/>
    <property type="project" value="UniProtKB-KW"/>
</dbReference>
<gene>
    <name evidence="5" type="ORF">GKQ77_10770</name>
</gene>
<dbReference type="InterPro" id="IPR052021">
    <property type="entry name" value="Type-I_RS_S_subunit"/>
</dbReference>
<dbReference type="InterPro" id="IPR000055">
    <property type="entry name" value="Restrct_endonuc_typeI_TRD"/>
</dbReference>
<keyword evidence="3" id="KW-0238">DNA-binding</keyword>
<keyword evidence="2" id="KW-0680">Restriction system</keyword>
<keyword evidence="5" id="KW-0378">Hydrolase</keyword>
<evidence type="ECO:0000313" key="6">
    <source>
        <dbReference type="Proteomes" id="UP001197114"/>
    </source>
</evidence>
<dbReference type="PANTHER" id="PTHR30408:SF12">
    <property type="entry name" value="TYPE I RESTRICTION ENZYME MJAVIII SPECIFICITY SUBUNIT"/>
    <property type="match status" value="1"/>
</dbReference>
<dbReference type="EMBL" id="WMBF01000081">
    <property type="protein sequence ID" value="MBW5422045.1"/>
    <property type="molecule type" value="Genomic_DNA"/>
</dbReference>
<evidence type="ECO:0000259" key="4">
    <source>
        <dbReference type="Pfam" id="PF01420"/>
    </source>
</evidence>
<evidence type="ECO:0000256" key="3">
    <source>
        <dbReference type="ARBA" id="ARBA00023125"/>
    </source>
</evidence>
<organism evidence="5 6">
    <name type="scientific">Streptomyces anatolicus</name>
    <dbReference type="NCBI Taxonomy" id="2675858"/>
    <lineage>
        <taxon>Bacteria</taxon>
        <taxon>Bacillati</taxon>
        <taxon>Actinomycetota</taxon>
        <taxon>Actinomycetes</taxon>
        <taxon>Kitasatosporales</taxon>
        <taxon>Streptomycetaceae</taxon>
        <taxon>Streptomyces</taxon>
    </lineage>
</organism>
<protein>
    <submittedName>
        <fullName evidence="5">Restriction endonuclease subunit S</fullName>
    </submittedName>
</protein>
<sequence>MAEWERVRLGEVITLDVDAVPVAATTSYDIVGVLNRGRGLLFRDPIAGDETSYKTLNRIRPEQIVYSRLKAFEGAITVTPNDLGEVYASQEFPTFTCGERILPEYFRLFTTTKRLWEQLQALSTGMGGRRERVKPADFLTIEVALPSLPEQRRIVDVMAAVDGQVEALGEELHRSLSLRVALFLSSADLQEVVVEHVANVSQGKALPKSVQGERSGELSWFKIADMVGRGNEDGYTYAETRLSPEQVESLKGIAVPAGSVVFPRVGAAVLTEKKRILDVDAAVDENHLVLTPKEGVPPECLLAATESIRLAELVQPGAVPSLNMGLIRSARIPWPAESGTDLNDTLARLRATTRALRGELLHIRTFRSALLASLINQETEIAESYDALLKGVC</sequence>
<proteinExistence type="inferred from homology"/>
<feature type="domain" description="Type I restriction modification DNA specificity" evidence="4">
    <location>
        <begin position="2"/>
        <end position="166"/>
    </location>
</feature>
<keyword evidence="6" id="KW-1185">Reference proteome</keyword>